<dbReference type="GO" id="GO:0019172">
    <property type="term" value="F:glyoxalase III activity"/>
    <property type="evidence" value="ECO:0007669"/>
    <property type="project" value="UniProtKB-EC"/>
</dbReference>
<keyword evidence="8" id="KW-1185">Reference proteome</keyword>
<keyword evidence="3" id="KW-0456">Lyase</keyword>
<dbReference type="OrthoDB" id="543156at2759"/>
<reference evidence="8" key="1">
    <citation type="journal article" date="2013" name="Genome Announc.">
        <title>Draft genome sequence of the grapevine dieback fungus Eutypa lata UCR-EL1.</title>
        <authorList>
            <person name="Blanco-Ulate B."/>
            <person name="Rolshausen P.E."/>
            <person name="Cantu D."/>
        </authorList>
    </citation>
    <scope>NUCLEOTIDE SEQUENCE [LARGE SCALE GENOMIC DNA]</scope>
    <source>
        <strain evidence="8">UCR-EL1</strain>
    </source>
</reference>
<evidence type="ECO:0000259" key="6">
    <source>
        <dbReference type="Pfam" id="PF01965"/>
    </source>
</evidence>
<evidence type="ECO:0000256" key="5">
    <source>
        <dbReference type="ARBA" id="ARBA00048082"/>
    </source>
</evidence>
<evidence type="ECO:0000313" key="8">
    <source>
        <dbReference type="Proteomes" id="UP000012174"/>
    </source>
</evidence>
<dbReference type="KEGG" id="ela:UCREL1_1046"/>
<dbReference type="STRING" id="1287681.M7SZ70"/>
<evidence type="ECO:0000256" key="3">
    <source>
        <dbReference type="ARBA" id="ARBA00023239"/>
    </source>
</evidence>
<dbReference type="Proteomes" id="UP000012174">
    <property type="component" value="Unassembled WGS sequence"/>
</dbReference>
<organism evidence="7 8">
    <name type="scientific">Eutypa lata (strain UCR-EL1)</name>
    <name type="common">Grapevine dieback disease fungus</name>
    <name type="synonym">Eutypa armeniacae</name>
    <dbReference type="NCBI Taxonomy" id="1287681"/>
    <lineage>
        <taxon>Eukaryota</taxon>
        <taxon>Fungi</taxon>
        <taxon>Dikarya</taxon>
        <taxon>Ascomycota</taxon>
        <taxon>Pezizomycotina</taxon>
        <taxon>Sordariomycetes</taxon>
        <taxon>Xylariomycetidae</taxon>
        <taxon>Xylariales</taxon>
        <taxon>Diatrypaceae</taxon>
        <taxon>Eutypa</taxon>
    </lineage>
</organism>
<evidence type="ECO:0000313" key="7">
    <source>
        <dbReference type="EMBL" id="EMR71924.1"/>
    </source>
</evidence>
<dbReference type="InterPro" id="IPR029062">
    <property type="entry name" value="Class_I_gatase-like"/>
</dbReference>
<dbReference type="InterPro" id="IPR002818">
    <property type="entry name" value="DJ-1/PfpI"/>
</dbReference>
<dbReference type="Gene3D" id="3.40.50.880">
    <property type="match status" value="1"/>
</dbReference>
<comment type="catalytic activity">
    <reaction evidence="5">
        <text>methylglyoxal + H2O = (R)-lactate + H(+)</text>
        <dbReference type="Rhea" id="RHEA:27754"/>
        <dbReference type="ChEBI" id="CHEBI:15377"/>
        <dbReference type="ChEBI" id="CHEBI:15378"/>
        <dbReference type="ChEBI" id="CHEBI:16004"/>
        <dbReference type="ChEBI" id="CHEBI:17158"/>
        <dbReference type="EC" id="4.2.1.130"/>
    </reaction>
</comment>
<dbReference type="AlphaFoldDB" id="M7SZ70"/>
<dbReference type="GO" id="GO:0019243">
    <property type="term" value="P:methylglyoxal catabolic process to D-lactate via S-lactoyl-glutathione"/>
    <property type="evidence" value="ECO:0007669"/>
    <property type="project" value="TreeGrafter"/>
</dbReference>
<dbReference type="SUPFAM" id="SSF52317">
    <property type="entry name" value="Class I glutamine amidotransferase-like"/>
    <property type="match status" value="1"/>
</dbReference>
<keyword evidence="2" id="KW-0346">Stress response</keyword>
<dbReference type="OMA" id="DPHSLQM"/>
<protein>
    <recommendedName>
        <fullName evidence="1">D-lactate dehydratase</fullName>
        <ecNumber evidence="1">4.2.1.130</ecNumber>
    </recommendedName>
</protein>
<dbReference type="CDD" id="cd03141">
    <property type="entry name" value="GATase1_Hsp31_like"/>
    <property type="match status" value="1"/>
</dbReference>
<dbReference type="EMBL" id="KB705557">
    <property type="protein sequence ID" value="EMR71924.1"/>
    <property type="molecule type" value="Genomic_DNA"/>
</dbReference>
<dbReference type="EC" id="4.2.1.130" evidence="1"/>
<accession>M7SZ70</accession>
<dbReference type="InterPro" id="IPR050325">
    <property type="entry name" value="Prot/Nucl_acid_deglycase"/>
</dbReference>
<dbReference type="Pfam" id="PF01965">
    <property type="entry name" value="DJ-1_PfpI"/>
    <property type="match status" value="1"/>
</dbReference>
<dbReference type="HOGENOM" id="CLU_070319_2_0_1"/>
<evidence type="ECO:0000256" key="4">
    <source>
        <dbReference type="ARBA" id="ARBA00038493"/>
    </source>
</evidence>
<dbReference type="PANTHER" id="PTHR48094">
    <property type="entry name" value="PROTEIN/NUCLEIC ACID DEGLYCASE DJ-1-RELATED"/>
    <property type="match status" value="1"/>
</dbReference>
<evidence type="ECO:0000256" key="1">
    <source>
        <dbReference type="ARBA" id="ARBA00013134"/>
    </source>
</evidence>
<dbReference type="eggNOG" id="ENOG502RZ3Y">
    <property type="taxonomic scope" value="Eukaryota"/>
</dbReference>
<evidence type="ECO:0000256" key="2">
    <source>
        <dbReference type="ARBA" id="ARBA00023016"/>
    </source>
</evidence>
<sequence>MAPNILVVLTSHDKLGDSGKPTGWFLVLDPQPEFAHPWEYFRAANGNVTVASPSGGCAPVDPTSVEFSKADPVSLSFLDGQKSLWEKTSTLSSFLGKADQFDAIFFPGGHGPMYDLAIDPVSQQLVAEFWSKGRVVAALCHGPAALVNVKLPDGTFLLKGKAVTGFSNDEEDSAKLSEFMPFMLETKLQEASGGKYEKADQLYAEKVVVDGKLITGQNPASARGVGEAITKALGF</sequence>
<proteinExistence type="inferred from homology"/>
<dbReference type="PANTHER" id="PTHR48094:SF11">
    <property type="entry name" value="GLUTATHIONE-INDEPENDENT GLYOXALASE HSP31-RELATED"/>
    <property type="match status" value="1"/>
</dbReference>
<name>M7SZ70_EUTLA</name>
<feature type="domain" description="DJ-1/PfpI" evidence="6">
    <location>
        <begin position="33"/>
        <end position="229"/>
    </location>
</feature>
<gene>
    <name evidence="7" type="ORF">UCREL1_1046</name>
</gene>
<comment type="similarity">
    <text evidence="4">Belongs to the peptidase C56 family. HSP31-like subfamily.</text>
</comment>
<dbReference type="GO" id="GO:0005737">
    <property type="term" value="C:cytoplasm"/>
    <property type="evidence" value="ECO:0007669"/>
    <property type="project" value="TreeGrafter"/>
</dbReference>